<evidence type="ECO:0000313" key="1">
    <source>
        <dbReference type="EMBL" id="GAI31373.1"/>
    </source>
</evidence>
<dbReference type="EMBL" id="BARV01015527">
    <property type="protein sequence ID" value="GAI31373.1"/>
    <property type="molecule type" value="Genomic_DNA"/>
</dbReference>
<reference evidence="1" key="1">
    <citation type="journal article" date="2014" name="Front. Microbiol.">
        <title>High frequency of phylogenetically diverse reductive dehalogenase-homologous genes in deep subseafloor sedimentary metagenomes.</title>
        <authorList>
            <person name="Kawai M."/>
            <person name="Futagami T."/>
            <person name="Toyoda A."/>
            <person name="Takaki Y."/>
            <person name="Nishi S."/>
            <person name="Hori S."/>
            <person name="Arai W."/>
            <person name="Tsubouchi T."/>
            <person name="Morono Y."/>
            <person name="Uchiyama I."/>
            <person name="Ito T."/>
            <person name="Fujiyama A."/>
            <person name="Inagaki F."/>
            <person name="Takami H."/>
        </authorList>
    </citation>
    <scope>NUCLEOTIDE SEQUENCE</scope>
    <source>
        <strain evidence="1">Expedition CK06-06</strain>
    </source>
</reference>
<dbReference type="AlphaFoldDB" id="X1MJC3"/>
<sequence>MGSVYQLTFFLALGLFAIIVPIFVFAASQVGRATELTSRQQQDILQKQ</sequence>
<gene>
    <name evidence="1" type="ORF">S06H3_26824</name>
</gene>
<protein>
    <submittedName>
        <fullName evidence="1">Uncharacterized protein</fullName>
    </submittedName>
</protein>
<proteinExistence type="predicted"/>
<name>X1MJC3_9ZZZZ</name>
<comment type="caution">
    <text evidence="1">The sequence shown here is derived from an EMBL/GenBank/DDBJ whole genome shotgun (WGS) entry which is preliminary data.</text>
</comment>
<feature type="non-terminal residue" evidence="1">
    <location>
        <position position="48"/>
    </location>
</feature>
<accession>X1MJC3</accession>
<organism evidence="1">
    <name type="scientific">marine sediment metagenome</name>
    <dbReference type="NCBI Taxonomy" id="412755"/>
    <lineage>
        <taxon>unclassified sequences</taxon>
        <taxon>metagenomes</taxon>
        <taxon>ecological metagenomes</taxon>
    </lineage>
</organism>